<comment type="caution">
    <text evidence="2">The sequence shown here is derived from an EMBL/GenBank/DDBJ whole genome shotgun (WGS) entry which is preliminary data.</text>
</comment>
<evidence type="ECO:0000256" key="1">
    <source>
        <dbReference type="SAM" id="MobiDB-lite"/>
    </source>
</evidence>
<evidence type="ECO:0000313" key="3">
    <source>
        <dbReference type="Proteomes" id="UP000294200"/>
    </source>
</evidence>
<reference evidence="2 3" key="1">
    <citation type="submission" date="2017-02" db="EMBL/GenBank/DDBJ databases">
        <title>Paraburkholderia sophoroidis sp. nov. and Paraburkholderia steynii sp. nov. rhizobial symbionts of the fynbos legume Hypocalyptus sophoroides.</title>
        <authorList>
            <person name="Steenkamp E.T."/>
            <person name="Beukes C.W."/>
            <person name="Van Zyl E."/>
            <person name="Avontuur J."/>
            <person name="Chan W.Y."/>
            <person name="Hassen A."/>
            <person name="Palmer M."/>
            <person name="Mthombeni L."/>
            <person name="Phalane F."/>
            <person name="Sereme K."/>
            <person name="Venter S.N."/>
        </authorList>
    </citation>
    <scope>NUCLEOTIDE SEQUENCE [LARGE SCALE GENOMIC DNA]</scope>
    <source>
        <strain evidence="2 3">HC1.1ba</strain>
    </source>
</reference>
<dbReference type="EMBL" id="MWML01000179">
    <property type="protein sequence ID" value="TCG05272.1"/>
    <property type="molecule type" value="Genomic_DNA"/>
</dbReference>
<organism evidence="2 3">
    <name type="scientific">Paraburkholderia steynii</name>
    <dbReference type="NCBI Taxonomy" id="1245441"/>
    <lineage>
        <taxon>Bacteria</taxon>
        <taxon>Pseudomonadati</taxon>
        <taxon>Pseudomonadota</taxon>
        <taxon>Betaproteobacteria</taxon>
        <taxon>Burkholderiales</taxon>
        <taxon>Burkholderiaceae</taxon>
        <taxon>Paraburkholderia</taxon>
    </lineage>
</organism>
<evidence type="ECO:0000313" key="2">
    <source>
        <dbReference type="EMBL" id="TCG05272.1"/>
    </source>
</evidence>
<protein>
    <submittedName>
        <fullName evidence="2">Uncharacterized protein</fullName>
    </submittedName>
</protein>
<gene>
    <name evidence="2" type="ORF">BZM27_34725</name>
</gene>
<name>A0A4R0X8M2_9BURK</name>
<keyword evidence="3" id="KW-1185">Reference proteome</keyword>
<feature type="region of interest" description="Disordered" evidence="1">
    <location>
        <begin position="1"/>
        <end position="21"/>
    </location>
</feature>
<sequence>MEAKDYDGSSSAHRAHRRHPVTLSAHELATLFRLRNASILTDVETPDVIALQEAGVVQVIMSEDGDAALALTVDGKVLLRMLGAEPAGSLSYPN</sequence>
<dbReference type="Proteomes" id="UP000294200">
    <property type="component" value="Unassembled WGS sequence"/>
</dbReference>
<accession>A0A4R0X8M2</accession>
<dbReference type="AlphaFoldDB" id="A0A4R0X8M2"/>
<proteinExistence type="predicted"/>